<keyword evidence="3" id="KW-1185">Reference proteome</keyword>
<organism evidence="2 3">
    <name type="scientific">Corallococcus macrosporus DSM 14697</name>
    <dbReference type="NCBI Taxonomy" id="1189310"/>
    <lineage>
        <taxon>Bacteria</taxon>
        <taxon>Pseudomonadati</taxon>
        <taxon>Myxococcota</taxon>
        <taxon>Myxococcia</taxon>
        <taxon>Myxococcales</taxon>
        <taxon>Cystobacterineae</taxon>
        <taxon>Myxococcaceae</taxon>
        <taxon>Corallococcus</taxon>
    </lineage>
</organism>
<feature type="transmembrane region" description="Helical" evidence="1">
    <location>
        <begin position="58"/>
        <end position="75"/>
    </location>
</feature>
<accession>A0A250JP51</accession>
<feature type="transmembrane region" description="Helical" evidence="1">
    <location>
        <begin position="87"/>
        <end position="107"/>
    </location>
</feature>
<keyword evidence="1" id="KW-1133">Transmembrane helix</keyword>
<dbReference type="OrthoDB" id="9811380at2"/>
<feature type="transmembrane region" description="Helical" evidence="1">
    <location>
        <begin position="119"/>
        <end position="145"/>
    </location>
</feature>
<evidence type="ECO:0008006" key="4">
    <source>
        <dbReference type="Google" id="ProtNLM"/>
    </source>
</evidence>
<reference evidence="2 3" key="1">
    <citation type="submission" date="2017-06" db="EMBL/GenBank/DDBJ databases">
        <title>Sequencing and comparative analysis of myxobacterial genomes.</title>
        <authorList>
            <person name="Rupp O."/>
            <person name="Goesmann A."/>
            <person name="Sogaard-Andersen L."/>
        </authorList>
    </citation>
    <scope>NUCLEOTIDE SEQUENCE [LARGE SCALE GENOMIC DNA]</scope>
    <source>
        <strain evidence="2 3">DSM 14697</strain>
    </source>
</reference>
<evidence type="ECO:0000313" key="3">
    <source>
        <dbReference type="Proteomes" id="UP000217343"/>
    </source>
</evidence>
<dbReference type="Pfam" id="PF04238">
    <property type="entry name" value="DUF420"/>
    <property type="match status" value="1"/>
</dbReference>
<feature type="transmembrane region" description="Helical" evidence="1">
    <location>
        <begin position="17"/>
        <end position="38"/>
    </location>
</feature>
<dbReference type="EMBL" id="CP022203">
    <property type="protein sequence ID" value="ATB45438.1"/>
    <property type="molecule type" value="Genomic_DNA"/>
</dbReference>
<evidence type="ECO:0000256" key="1">
    <source>
        <dbReference type="SAM" id="Phobius"/>
    </source>
</evidence>
<name>A0A250JP51_9BACT</name>
<keyword evidence="1" id="KW-0812">Transmembrane</keyword>
<dbReference type="PANTHER" id="PTHR37692">
    <property type="entry name" value="HYPOTHETICAL MEMBRANE SPANNING PROTEIN"/>
    <property type="match status" value="1"/>
</dbReference>
<evidence type="ECO:0000313" key="2">
    <source>
        <dbReference type="EMBL" id="ATB45438.1"/>
    </source>
</evidence>
<dbReference type="InterPro" id="IPR007352">
    <property type="entry name" value="DUF420"/>
</dbReference>
<sequence>MSNAAPATVPPRVSDRAFFIFTAVVSAVALAFIGWILMVRSGGPVDGVNLRFMPAVNAGLNATAAALLIAGWVAIRRGARQVHQYLMVSAFTASAVFLVGYLAYHFVHGDTRYVGAWRGLYLSILASHVLLSMPVVPMALVAFYFTWRQDYTRHRKVTRWLAPIWVYVSVTGVVVYFMLRGGVPAVP</sequence>
<gene>
    <name evidence="2" type="ORF">MYMAC_001023</name>
</gene>
<proteinExistence type="predicted"/>
<dbReference type="PANTHER" id="PTHR37692:SF1">
    <property type="entry name" value="DUF420 DOMAIN-CONTAINING PROTEIN"/>
    <property type="match status" value="1"/>
</dbReference>
<feature type="transmembrane region" description="Helical" evidence="1">
    <location>
        <begin position="157"/>
        <end position="179"/>
    </location>
</feature>
<keyword evidence="1" id="KW-0472">Membrane</keyword>
<dbReference type="KEGG" id="mmas:MYMAC_001023"/>
<dbReference type="RefSeq" id="WP_013935833.1">
    <property type="nucleotide sequence ID" value="NZ_CP022203.1"/>
</dbReference>
<protein>
    <recommendedName>
        <fullName evidence="4">DUF420 domain-containing protein</fullName>
    </recommendedName>
</protein>
<dbReference type="AlphaFoldDB" id="A0A250JP51"/>
<dbReference type="Proteomes" id="UP000217343">
    <property type="component" value="Chromosome"/>
</dbReference>